<dbReference type="EMBL" id="AJWZ01002927">
    <property type="protein sequence ID" value="EKC69617.1"/>
    <property type="molecule type" value="Genomic_DNA"/>
</dbReference>
<dbReference type="AlphaFoldDB" id="K1T8Z5"/>
<gene>
    <name evidence="1" type="ORF">OBE_04324</name>
</gene>
<keyword evidence="1" id="KW-0131">Cell cycle</keyword>
<evidence type="ECO:0000313" key="1">
    <source>
        <dbReference type="EMBL" id="EKC69617.1"/>
    </source>
</evidence>
<comment type="caution">
    <text evidence="1">The sequence shown here is derived from an EMBL/GenBank/DDBJ whole genome shotgun (WGS) entry which is preliminary data.</text>
</comment>
<protein>
    <submittedName>
        <fullName evidence="1">Cell division protein FtsQ</fullName>
    </submittedName>
</protein>
<proteinExistence type="predicted"/>
<name>K1T8Z5_9ZZZZ</name>
<keyword evidence="1" id="KW-0132">Cell division</keyword>
<dbReference type="GO" id="GO:0051301">
    <property type="term" value="P:cell division"/>
    <property type="evidence" value="ECO:0007669"/>
    <property type="project" value="UniProtKB-KW"/>
</dbReference>
<organism evidence="1">
    <name type="scientific">human gut metagenome</name>
    <dbReference type="NCBI Taxonomy" id="408170"/>
    <lineage>
        <taxon>unclassified sequences</taxon>
        <taxon>metagenomes</taxon>
        <taxon>organismal metagenomes</taxon>
    </lineage>
</organism>
<accession>K1T8Z5</accession>
<sequence length="118" mass="14060">MERIARQQEKERETAKKNWKKDYEDFMKLLTFVQLVEEDDFWRSEVVQITARTASSGALELELTPRSGRFAILFGRPEDAERKFDKLLRFYRSGLSSVGWDAYRTVDVRYRNQVVCKK</sequence>
<reference evidence="1" key="1">
    <citation type="journal article" date="2013" name="Environ. Microbiol.">
        <title>Microbiota from the distal guts of lean and obese adolescents exhibit partial functional redundancy besides clear differences in community structure.</title>
        <authorList>
            <person name="Ferrer M."/>
            <person name="Ruiz A."/>
            <person name="Lanza F."/>
            <person name="Haange S.B."/>
            <person name="Oberbach A."/>
            <person name="Till H."/>
            <person name="Bargiela R."/>
            <person name="Campoy C."/>
            <person name="Segura M.T."/>
            <person name="Richter M."/>
            <person name="von Bergen M."/>
            <person name="Seifert J."/>
            <person name="Suarez A."/>
        </authorList>
    </citation>
    <scope>NUCLEOTIDE SEQUENCE</scope>
</reference>